<dbReference type="Pfam" id="PF02958">
    <property type="entry name" value="EcKL"/>
    <property type="match status" value="1"/>
</dbReference>
<sequence length="404" mass="46717">QRLLVKILAEQNVSAEIFIHKYTIEMAIGAGENYASDVYRVKCEYSKKSENRELLQTSFIVKSMPDIGTRTSLLQYDYYGRETKVLSELIPAYSKYSKETFSPRLLHSQREPFKFLILEDLTLQNYKLGDRKCGLDFEHAKLVMNKTGKLHAASLLYLQDNNDKLDKIKCDFKTKFYDPTLDNSFFDIVTKNGMKSFVNLVEARKNYFPRGFMEKLKNIENESMERDAKAYQQPGKVNVITHGDLWITNVMFKYDEETGKPIDVLLLDYQASSYGSPGLDLNHFLYLSLQPDTYAKNLDNLLKIYYEGFYEVLDKAEYKNIPTFDDMFNEFEDKAYHGFSAAALILPIISGDKTTESTTGGDQLDALVDEELSTSLRNSAYNNENYLNRIKCPMERFARLNIFD</sequence>
<dbReference type="GO" id="GO:0016301">
    <property type="term" value="F:kinase activity"/>
    <property type="evidence" value="ECO:0007669"/>
    <property type="project" value="UniProtKB-KW"/>
</dbReference>
<feature type="non-terminal residue" evidence="2">
    <location>
        <position position="1"/>
    </location>
</feature>
<dbReference type="InterPro" id="IPR015897">
    <property type="entry name" value="CHK_kinase-like"/>
</dbReference>
<dbReference type="SUPFAM" id="SSF56112">
    <property type="entry name" value="Protein kinase-like (PK-like)"/>
    <property type="match status" value="1"/>
</dbReference>
<dbReference type="EMBL" id="GANO01003640">
    <property type="protein sequence ID" value="JAB56231.1"/>
    <property type="molecule type" value="mRNA"/>
</dbReference>
<dbReference type="PANTHER" id="PTHR11012:SF56">
    <property type="entry name" value="CHK KINASE-LIKE DOMAIN-CONTAINING PROTEIN-RELATED"/>
    <property type="match status" value="1"/>
</dbReference>
<dbReference type="Gene3D" id="3.90.1200.10">
    <property type="match status" value="1"/>
</dbReference>
<dbReference type="AlphaFoldDB" id="U5EG14"/>
<dbReference type="SMART" id="SM00587">
    <property type="entry name" value="CHK"/>
    <property type="match status" value="1"/>
</dbReference>
<reference evidence="2" key="1">
    <citation type="journal article" date="2014" name="Insect Biochem. Mol. Biol.">
        <title>An insight into the sialome of the frog biting fly, Corethrella appendiculata.</title>
        <authorList>
            <person name="Ribeiro J.M.C."/>
            <person name="Chagas A.C."/>
            <person name="Pham V.M."/>
            <person name="Lounibos L.P."/>
            <person name="Calvo E."/>
        </authorList>
    </citation>
    <scope>NUCLEOTIDE SEQUENCE</scope>
    <source>
        <tissue evidence="2">Salivary glands</tissue>
    </source>
</reference>
<evidence type="ECO:0000259" key="1">
    <source>
        <dbReference type="SMART" id="SM00587"/>
    </source>
</evidence>
<accession>U5EG14</accession>
<evidence type="ECO:0000313" key="2">
    <source>
        <dbReference type="EMBL" id="JAB56231.1"/>
    </source>
</evidence>
<dbReference type="InterPro" id="IPR011009">
    <property type="entry name" value="Kinase-like_dom_sf"/>
</dbReference>
<name>U5EG14_9DIPT</name>
<dbReference type="PANTHER" id="PTHR11012">
    <property type="entry name" value="PROTEIN KINASE-LIKE DOMAIN-CONTAINING"/>
    <property type="match status" value="1"/>
</dbReference>
<keyword evidence="2" id="KW-0418">Kinase</keyword>
<dbReference type="InterPro" id="IPR004119">
    <property type="entry name" value="EcKL"/>
</dbReference>
<organism evidence="2">
    <name type="scientific">Corethrella appendiculata</name>
    <dbReference type="NCBI Taxonomy" id="1370023"/>
    <lineage>
        <taxon>Eukaryota</taxon>
        <taxon>Metazoa</taxon>
        <taxon>Ecdysozoa</taxon>
        <taxon>Arthropoda</taxon>
        <taxon>Hexapoda</taxon>
        <taxon>Insecta</taxon>
        <taxon>Pterygota</taxon>
        <taxon>Neoptera</taxon>
        <taxon>Endopterygota</taxon>
        <taxon>Diptera</taxon>
        <taxon>Nematocera</taxon>
        <taxon>Culicoidea</taxon>
        <taxon>Chaoboridae</taxon>
        <taxon>Corethrella</taxon>
    </lineage>
</organism>
<feature type="domain" description="CHK kinase-like" evidence="1">
    <location>
        <begin position="116"/>
        <end position="315"/>
    </location>
</feature>
<proteinExistence type="evidence at transcript level"/>
<protein>
    <submittedName>
        <fullName evidence="2">Putative ecdysteroid kinase</fullName>
    </submittedName>
</protein>
<keyword evidence="2" id="KW-0808">Transferase</keyword>